<proteinExistence type="predicted"/>
<accession>A0ACB9TWG1</accession>
<evidence type="ECO:0000313" key="1">
    <source>
        <dbReference type="EMBL" id="KAI4471232.1"/>
    </source>
</evidence>
<protein>
    <submittedName>
        <fullName evidence="1">Diabetes and obesity regulated isoform g</fullName>
    </submittedName>
</protein>
<dbReference type="EMBL" id="CM043015">
    <property type="protein sequence ID" value="KAI4471232.1"/>
    <property type="molecule type" value="Genomic_DNA"/>
</dbReference>
<organism evidence="1 2">
    <name type="scientific">Holotrichia oblita</name>
    <name type="common">Chafer beetle</name>
    <dbReference type="NCBI Taxonomy" id="644536"/>
    <lineage>
        <taxon>Eukaryota</taxon>
        <taxon>Metazoa</taxon>
        <taxon>Ecdysozoa</taxon>
        <taxon>Arthropoda</taxon>
        <taxon>Hexapoda</taxon>
        <taxon>Insecta</taxon>
        <taxon>Pterygota</taxon>
        <taxon>Neoptera</taxon>
        <taxon>Endopterygota</taxon>
        <taxon>Coleoptera</taxon>
        <taxon>Polyphaga</taxon>
        <taxon>Scarabaeiformia</taxon>
        <taxon>Scarabaeidae</taxon>
        <taxon>Melolonthinae</taxon>
        <taxon>Holotrichia</taxon>
    </lineage>
</organism>
<reference evidence="1" key="1">
    <citation type="submission" date="2022-04" db="EMBL/GenBank/DDBJ databases">
        <title>Chromosome-scale genome assembly of Holotrichia oblita Faldermann.</title>
        <authorList>
            <person name="Rongchong L."/>
        </authorList>
    </citation>
    <scope>NUCLEOTIDE SEQUENCE</scope>
    <source>
        <strain evidence="1">81SQS9</strain>
    </source>
</reference>
<keyword evidence="2" id="KW-1185">Reference proteome</keyword>
<comment type="caution">
    <text evidence="1">The sequence shown here is derived from an EMBL/GenBank/DDBJ whole genome shotgun (WGS) entry which is preliminary data.</text>
</comment>
<dbReference type="Proteomes" id="UP001056778">
    <property type="component" value="Chromosome 1"/>
</dbReference>
<evidence type="ECO:0000313" key="2">
    <source>
        <dbReference type="Proteomes" id="UP001056778"/>
    </source>
</evidence>
<gene>
    <name evidence="1" type="ORF">MML48_1g05203</name>
</gene>
<name>A0ACB9TWG1_HOLOL</name>
<sequence>MKSIVRNKDMKPQKKSRTMNYNLETMFSQLANYLLGTTSNDHQQETESRIEETNTRLTSRLSEDDWVLVDRDSEGNSEVSSVESLDGFYDNEDDENFDRSHALTTILTRTSSTSSLPCINMEESWYITPPPCFASAGPIILETSPLENLLIEHPSMSVYQHSQPIYIARRHNSAPLQPVTDLITDETVAEPVQRIAEDEVQIVAAARVHVPRRTRVEVLQQQQIIKMKHAQKVGIDTSVSIDTSIGIDTRYQKCRYRPALAATLLALHSVKQNPRESLRKRTSTLNMNAVQVQKACQSLKRGYLERSNKAREVNCRNQRQRRGERSQGARRSHANNNRKC</sequence>